<dbReference type="RefSeq" id="WP_220205946.1">
    <property type="nucleotide sequence ID" value="NZ_BNJK01000001.1"/>
</dbReference>
<dbReference type="PANTHER" id="PTHR48098">
    <property type="entry name" value="ENTEROCHELIN ESTERASE-RELATED"/>
    <property type="match status" value="1"/>
</dbReference>
<protein>
    <submittedName>
        <fullName evidence="1">Enterochelin esterase</fullName>
    </submittedName>
</protein>
<evidence type="ECO:0000313" key="2">
    <source>
        <dbReference type="Proteomes" id="UP000597444"/>
    </source>
</evidence>
<dbReference type="Proteomes" id="UP000597444">
    <property type="component" value="Unassembled WGS sequence"/>
</dbReference>
<sequence length="341" mass="39116">MQPWSYKTHGRYEEHVFVSEVLKDNPLHDAYERPLWVYVPPNYDAEPERRYPAIYVIQGLTGQLDMWRNRSPYRKNFPELADELFASGDTPPCIVVWVDCWTSLGGSQFLDSPGTGRYHTYLCDEIVPWVDAHYRTLPERDHRGITGKSSGGYGAMITPMLRPDQWGGLATHAGDALFEICYAPTFRDSVRALRDHYNGSFEGFWADFRSRPPLSKDVDMLLLNDWCMAACYSADPDGTVHLPYDIETGALIPEIWERWLAVDPVKMVPQHADSLRTMKAIYIDCGRRDQFFLDLGAQAFHRALETAGITHAHFELFDATHSAIEYRYPISLKYLAERLAP</sequence>
<organism evidence="1 2">
    <name type="scientific">Reticulibacter mediterranei</name>
    <dbReference type="NCBI Taxonomy" id="2778369"/>
    <lineage>
        <taxon>Bacteria</taxon>
        <taxon>Bacillati</taxon>
        <taxon>Chloroflexota</taxon>
        <taxon>Ktedonobacteria</taxon>
        <taxon>Ktedonobacterales</taxon>
        <taxon>Reticulibacteraceae</taxon>
        <taxon>Reticulibacter</taxon>
    </lineage>
</organism>
<reference evidence="1" key="1">
    <citation type="submission" date="2020-10" db="EMBL/GenBank/DDBJ databases">
        <title>Taxonomic study of unclassified bacteria belonging to the class Ktedonobacteria.</title>
        <authorList>
            <person name="Yabe S."/>
            <person name="Wang C.M."/>
            <person name="Zheng Y."/>
            <person name="Sakai Y."/>
            <person name="Cavaletti L."/>
            <person name="Monciardini P."/>
            <person name="Donadio S."/>
        </authorList>
    </citation>
    <scope>NUCLEOTIDE SEQUENCE</scope>
    <source>
        <strain evidence="1">ID150040</strain>
    </source>
</reference>
<gene>
    <name evidence="1" type="primary">fes</name>
    <name evidence="1" type="ORF">KSF_053060</name>
</gene>
<dbReference type="SUPFAM" id="SSF53474">
    <property type="entry name" value="alpha/beta-Hydrolases"/>
    <property type="match status" value="1"/>
</dbReference>
<dbReference type="Pfam" id="PF00756">
    <property type="entry name" value="Esterase"/>
    <property type="match status" value="1"/>
</dbReference>
<dbReference type="Gene3D" id="3.40.50.1820">
    <property type="entry name" value="alpha/beta hydrolase"/>
    <property type="match status" value="1"/>
</dbReference>
<accession>A0A8J3N498</accession>
<dbReference type="AlphaFoldDB" id="A0A8J3N498"/>
<name>A0A8J3N498_9CHLR</name>
<proteinExistence type="predicted"/>
<keyword evidence="2" id="KW-1185">Reference proteome</keyword>
<comment type="caution">
    <text evidence="1">The sequence shown here is derived from an EMBL/GenBank/DDBJ whole genome shotgun (WGS) entry which is preliminary data.</text>
</comment>
<dbReference type="EMBL" id="BNJK01000001">
    <property type="protein sequence ID" value="GHO95258.1"/>
    <property type="molecule type" value="Genomic_DNA"/>
</dbReference>
<evidence type="ECO:0000313" key="1">
    <source>
        <dbReference type="EMBL" id="GHO95258.1"/>
    </source>
</evidence>
<dbReference type="InterPro" id="IPR000801">
    <property type="entry name" value="Esterase-like"/>
</dbReference>
<dbReference type="InterPro" id="IPR029058">
    <property type="entry name" value="AB_hydrolase_fold"/>
</dbReference>
<dbReference type="InterPro" id="IPR050583">
    <property type="entry name" value="Mycobacterial_A85_antigen"/>
</dbReference>